<evidence type="ECO:0000313" key="7">
    <source>
        <dbReference type="EMBL" id="QOD60989.1"/>
    </source>
</evidence>
<dbReference type="EMBL" id="CP061813">
    <property type="protein sequence ID" value="QOD60989.1"/>
    <property type="molecule type" value="Genomic_DNA"/>
</dbReference>
<dbReference type="Proteomes" id="UP000516764">
    <property type="component" value="Chromosome"/>
</dbReference>
<evidence type="ECO:0000313" key="8">
    <source>
        <dbReference type="Proteomes" id="UP000516764"/>
    </source>
</evidence>
<dbReference type="InterPro" id="IPR037018">
    <property type="entry name" value="GH65_N"/>
</dbReference>
<feature type="domain" description="Glycoside phosphorylase C-terminal" evidence="5">
    <location>
        <begin position="1028"/>
        <end position="1112"/>
    </location>
</feature>
<dbReference type="AlphaFoldDB" id="A0A7L8AGQ8"/>
<evidence type="ECO:0008006" key="9">
    <source>
        <dbReference type="Google" id="ProtNLM"/>
    </source>
</evidence>
<sequence>MALNNYLNIENSKGLSFQFLENGLVKSVKAAPIRISLKETSLFSKAGANLYLRKKTNGYSYKAILGPESNSTFTINENTFIAEGTWDTISYKCTLQLSSKSLSWQWSLETKNTSNTVLELDVIYIQDVGLKEVSDALVNEYYVSQYLERRILEDTNYGTVVCCRQNFKASTETPWLLLTCKNTAESASTDGIQFYGKSYRETGIPESLLKEKLDGECSGELAIVALQEKPFLLKKDETHHSVFVGKYVSNHPESTTEKDLDLLSDVINEFEENTIHQEKEGSFKPSKNIFNAATFLPVHNLDLEELDHYFSKEKRHLEYKGDQLLSFFYEENNHVVLKEKEILVDRPHGHIMQAKAGYTPDESIVSTTSYACGVFNSHITQGNTNFNRFLSLSSSQFNLEVETGQRIFIEIEDKKYLLGIPSAFEMGLNYCRWIYKFKEHCFQIRTWTSKDAPQVNMDFKVLNGSKVNILVTNNLDEAIDWKIQELNPQEFVAKPNKESQIANKFPSSQFRIRLQSNEVNYKITGNETLYDDGKKHGGSFFNISVKETSNFCISFLGEVVKGSNFVAIKNTDIQFALDCKNAKEDWNHLSSNLSLKGNDKDISVLQEILPWYGVNALTHLLTPHGLEQFDGAAWGTRDTTQGPFELLLCTEKYDEAKEILKIIFSNQNTDGGWPQWWMFDSFSEIRAGSSHGDIHHWCIIALGNYIKATGDAEILSEILPYYNEKGTETVEKTSLLEHIERLIDMLVDSFIPNTSFVPFGGGDWNDSMQPASKDLAEKLISSWTVELNYQAFSNFTEVYQLIGDHKKETRLKNICANIKADFNKYLIKDNIVAGHGLIEDDNSISLLLHPSDTKTNIQYRLLPMIRGIISGIFTKEQAQFHLNLIEKHLKGPDGARLMNRPPKYNGGIQTIFQRAESSSFFGREIGIMYMHAHLRYAETQARVGNATAFVKALRQANPIAYNEIVTCGDFRQSNCYYSSSDVTFKNRYEADERYEELKEGKITLKGGWRIYSSGPGIYMGLLVWHLLGLRTEYGKTIIDPVIPKNFDGLSASIQYKGYPLTIHFSVKEEEYHPKKITVNGKNIDIIYQENQYRKGGVLINTSKFIELLKQDKNDINIQL</sequence>
<dbReference type="Pfam" id="PF21250">
    <property type="entry name" value="SOGP_2nd"/>
    <property type="match status" value="1"/>
</dbReference>
<dbReference type="Pfam" id="PF21958">
    <property type="entry name" value="SOGP_N"/>
    <property type="match status" value="1"/>
</dbReference>
<dbReference type="InterPro" id="IPR012341">
    <property type="entry name" value="6hp_glycosidase-like_sf"/>
</dbReference>
<feature type="domain" description="Glycoside phosphorylase super sandwich" evidence="4">
    <location>
        <begin position="314"/>
        <end position="554"/>
    </location>
</feature>
<dbReference type="KEGG" id="phal:H9I45_00700"/>
<keyword evidence="8" id="KW-1185">Reference proteome</keyword>
<dbReference type="InterPro" id="IPR008928">
    <property type="entry name" value="6-hairpin_glycosidase_sf"/>
</dbReference>
<dbReference type="InterPro" id="IPR052047">
    <property type="entry name" value="GH94_Enzymes"/>
</dbReference>
<dbReference type="GO" id="GO:0016757">
    <property type="term" value="F:glycosyltransferase activity"/>
    <property type="evidence" value="ECO:0007669"/>
    <property type="project" value="UniProtKB-KW"/>
</dbReference>
<keyword evidence="1" id="KW-0328">Glycosyltransferase</keyword>
<accession>A0A7L8AGQ8</accession>
<dbReference type="PANTHER" id="PTHR37469:SF2">
    <property type="entry name" value="CELLOBIONIC ACID PHOSPHORYLASE"/>
    <property type="match status" value="1"/>
</dbReference>
<feature type="domain" description="SOGP N-terminal" evidence="6">
    <location>
        <begin position="18"/>
        <end position="243"/>
    </location>
</feature>
<dbReference type="InterPro" id="IPR048773">
    <property type="entry name" value="SOGP_C"/>
</dbReference>
<dbReference type="RefSeq" id="WP_088355091.1">
    <property type="nucleotide sequence ID" value="NZ_CP061813.1"/>
</dbReference>
<dbReference type="GO" id="GO:0005975">
    <property type="term" value="P:carbohydrate metabolic process"/>
    <property type="evidence" value="ECO:0007669"/>
    <property type="project" value="InterPro"/>
</dbReference>
<evidence type="ECO:0000259" key="6">
    <source>
        <dbReference type="Pfam" id="PF21958"/>
    </source>
</evidence>
<dbReference type="Pfam" id="PF21270">
    <property type="entry name" value="SOGP_4th"/>
    <property type="match status" value="1"/>
</dbReference>
<evidence type="ECO:0000256" key="2">
    <source>
        <dbReference type="ARBA" id="ARBA00022679"/>
    </source>
</evidence>
<dbReference type="Gene3D" id="2.60.420.10">
    <property type="entry name" value="Maltose phosphorylase, domain 3"/>
    <property type="match status" value="1"/>
</dbReference>
<name>A0A7L8AGQ8_9FLAO</name>
<keyword evidence="2" id="KW-0808">Transferase</keyword>
<evidence type="ECO:0000259" key="5">
    <source>
        <dbReference type="Pfam" id="PF21270"/>
    </source>
</evidence>
<gene>
    <name evidence="7" type="ORF">H9I45_00700</name>
</gene>
<dbReference type="Pfam" id="PF17167">
    <property type="entry name" value="Glyco_hydro_94"/>
    <property type="match status" value="1"/>
</dbReference>
<dbReference type="PANTHER" id="PTHR37469">
    <property type="entry name" value="CELLOBIONIC ACID PHOSPHORYLASE-RELATED"/>
    <property type="match status" value="1"/>
</dbReference>
<organism evidence="7 8">
    <name type="scientific">Polaribacter haliotis</name>
    <dbReference type="NCBI Taxonomy" id="1888915"/>
    <lineage>
        <taxon>Bacteria</taxon>
        <taxon>Pseudomonadati</taxon>
        <taxon>Bacteroidota</taxon>
        <taxon>Flavobacteriia</taxon>
        <taxon>Flavobacteriales</taxon>
        <taxon>Flavobacteriaceae</taxon>
    </lineage>
</organism>
<dbReference type="OrthoDB" id="9769991at2"/>
<evidence type="ECO:0000259" key="3">
    <source>
        <dbReference type="Pfam" id="PF17167"/>
    </source>
</evidence>
<evidence type="ECO:0000256" key="1">
    <source>
        <dbReference type="ARBA" id="ARBA00022676"/>
    </source>
</evidence>
<protein>
    <recommendedName>
        <fullName evidence="9">Cellobiose phosphorylase</fullName>
    </recommendedName>
</protein>
<evidence type="ECO:0000259" key="4">
    <source>
        <dbReference type="Pfam" id="PF21250"/>
    </source>
</evidence>
<dbReference type="Gene3D" id="2.70.98.40">
    <property type="entry name" value="Glycoside hydrolase, family 65, N-terminal domain"/>
    <property type="match status" value="1"/>
</dbReference>
<dbReference type="InterPro" id="IPR053831">
    <property type="entry name" value="SOGP_N"/>
</dbReference>
<reference evidence="7 8" key="1">
    <citation type="journal article" date="2016" name="Int. J. Syst. Evol. Microbiol.">
        <title>Polaribacter haliotis sp. nov., isolated from the gut of abalone Haliotis discus hannai.</title>
        <authorList>
            <person name="Kim Y.O."/>
            <person name="Park I.S."/>
            <person name="Park S."/>
            <person name="Nam B.H."/>
            <person name="Park J.M."/>
            <person name="Kim D.G."/>
            <person name="Yoon J.H."/>
        </authorList>
    </citation>
    <scope>NUCLEOTIDE SEQUENCE [LARGE SCALE GENOMIC DNA]</scope>
    <source>
        <strain evidence="7 8">KCTC 52418</strain>
    </source>
</reference>
<dbReference type="Gene3D" id="1.50.10.10">
    <property type="match status" value="1"/>
</dbReference>
<dbReference type="InterPro" id="IPR033432">
    <property type="entry name" value="GH94_catalytic"/>
</dbReference>
<proteinExistence type="predicted"/>
<feature type="domain" description="Glycosyl hydrolase 94 catalytic" evidence="3">
    <location>
        <begin position="654"/>
        <end position="986"/>
    </location>
</feature>
<dbReference type="InterPro" id="IPR048771">
    <property type="entry name" value="SOGP_2nd"/>
</dbReference>
<dbReference type="SUPFAM" id="SSF48208">
    <property type="entry name" value="Six-hairpin glycosidases"/>
    <property type="match status" value="1"/>
</dbReference>